<dbReference type="SMART" id="SM00981">
    <property type="entry name" value="THUMP"/>
    <property type="match status" value="1"/>
</dbReference>
<dbReference type="SUPFAM" id="SSF53335">
    <property type="entry name" value="S-adenosyl-L-methionine-dependent methyltransferases"/>
    <property type="match status" value="1"/>
</dbReference>
<dbReference type="CDD" id="cd11715">
    <property type="entry name" value="THUMP_AdoMetMT"/>
    <property type="match status" value="1"/>
</dbReference>
<accession>A0A6H1TY86</accession>
<name>A0A6H1TY86_9CYAN</name>
<dbReference type="Pfam" id="PF01170">
    <property type="entry name" value="UPF0020"/>
    <property type="match status" value="1"/>
</dbReference>
<dbReference type="Proteomes" id="UP000500857">
    <property type="component" value="Chromosome"/>
</dbReference>
<evidence type="ECO:0000313" key="5">
    <source>
        <dbReference type="EMBL" id="QIZ71365.1"/>
    </source>
</evidence>
<dbReference type="KEGG" id="oxy:HCG48_12845"/>
<dbReference type="PROSITE" id="PS00092">
    <property type="entry name" value="N6_MTASE"/>
    <property type="match status" value="1"/>
</dbReference>
<dbReference type="EMBL" id="CP051167">
    <property type="protein sequence ID" value="QIZ71365.1"/>
    <property type="molecule type" value="Genomic_DNA"/>
</dbReference>
<evidence type="ECO:0000256" key="1">
    <source>
        <dbReference type="ARBA" id="ARBA00022603"/>
    </source>
</evidence>
<sequence length="374" mass="42039">MPEYFATVARGLEAIAATELEKLGAKSVNPEFTGVRFTGDRALLYRVNLWARTIFRVLMPIADFRCKDARMLYREIAQIEWEKYLTPEQTLAVKATGKNRQLNHTHFTALQVKNAIVDRQRDHFGARSNVDTENPDLLVNLHVNRDRAVLSLDTTGNSLHRRGYHPAMGKAPLKESLAAAILEMAEYSPDLPFFDPLCGSGTLPIEAALKAKNIAPGLFRDRFTLMNFPDFDDELWQQLLTEAEAAENSELPAPIYGTDGDGSVLAEARVNALNCGLGHQIEFRQQEFAQIEAPGDRGLLICNPPYGERLGNAEELGDFYQLIGDILKQRFTGWTAYILSGNKELTKRIGLRTSRRIPFYNGSLPCTLLKYELY</sequence>
<evidence type="ECO:0000259" key="4">
    <source>
        <dbReference type="PROSITE" id="PS51165"/>
    </source>
</evidence>
<dbReference type="GO" id="GO:0070043">
    <property type="term" value="F:rRNA (guanine-N7-)-methyltransferase activity"/>
    <property type="evidence" value="ECO:0007669"/>
    <property type="project" value="TreeGrafter"/>
</dbReference>
<keyword evidence="1 5" id="KW-0489">Methyltransferase</keyword>
<feature type="domain" description="THUMP" evidence="4">
    <location>
        <begin position="43"/>
        <end position="154"/>
    </location>
</feature>
<dbReference type="PROSITE" id="PS01261">
    <property type="entry name" value="UPF0020"/>
    <property type="match status" value="1"/>
</dbReference>
<dbReference type="Pfam" id="PF02926">
    <property type="entry name" value="THUMP"/>
    <property type="match status" value="1"/>
</dbReference>
<dbReference type="AlphaFoldDB" id="A0A6H1TY86"/>
<dbReference type="Gene3D" id="3.40.50.150">
    <property type="entry name" value="Vaccinia Virus protein VP39"/>
    <property type="match status" value="1"/>
</dbReference>
<evidence type="ECO:0000313" key="6">
    <source>
        <dbReference type="Proteomes" id="UP000500857"/>
    </source>
</evidence>
<evidence type="ECO:0000256" key="3">
    <source>
        <dbReference type="PROSITE-ProRule" id="PRU00529"/>
    </source>
</evidence>
<organism evidence="5 6">
    <name type="scientific">Oxynema aestuarii AP17</name>
    <dbReference type="NCBI Taxonomy" id="2064643"/>
    <lineage>
        <taxon>Bacteria</taxon>
        <taxon>Bacillati</taxon>
        <taxon>Cyanobacteriota</taxon>
        <taxon>Cyanophyceae</taxon>
        <taxon>Oscillatoriophycideae</taxon>
        <taxon>Oscillatoriales</taxon>
        <taxon>Oscillatoriaceae</taxon>
        <taxon>Oxynema</taxon>
        <taxon>Oxynema aestuarii</taxon>
    </lineage>
</organism>
<dbReference type="InterPro" id="IPR000241">
    <property type="entry name" value="RlmKL-like_Mtase"/>
</dbReference>
<dbReference type="PROSITE" id="PS51165">
    <property type="entry name" value="THUMP"/>
    <property type="match status" value="1"/>
</dbReference>
<keyword evidence="3" id="KW-0694">RNA-binding</keyword>
<dbReference type="InterPro" id="IPR054170">
    <property type="entry name" value="RlmL_1st"/>
</dbReference>
<dbReference type="InterPro" id="IPR004114">
    <property type="entry name" value="THUMP_dom"/>
</dbReference>
<keyword evidence="6" id="KW-1185">Reference proteome</keyword>
<dbReference type="InterPro" id="IPR002052">
    <property type="entry name" value="DNA_methylase_N6_adenine_CS"/>
</dbReference>
<dbReference type="PANTHER" id="PTHR47313">
    <property type="entry name" value="RIBOSOMAL RNA LARGE SUBUNIT METHYLTRANSFERASE K/L"/>
    <property type="match status" value="1"/>
</dbReference>
<dbReference type="GO" id="GO:0008990">
    <property type="term" value="F:rRNA (guanine-N2-)-methyltransferase activity"/>
    <property type="evidence" value="ECO:0007669"/>
    <property type="project" value="TreeGrafter"/>
</dbReference>
<dbReference type="GO" id="GO:0003723">
    <property type="term" value="F:RNA binding"/>
    <property type="evidence" value="ECO:0007669"/>
    <property type="project" value="UniProtKB-UniRule"/>
</dbReference>
<dbReference type="Pfam" id="PF22020">
    <property type="entry name" value="RlmL_1st"/>
    <property type="match status" value="1"/>
</dbReference>
<evidence type="ECO:0000256" key="2">
    <source>
        <dbReference type="ARBA" id="ARBA00022679"/>
    </source>
</evidence>
<dbReference type="PANTHER" id="PTHR47313:SF1">
    <property type="entry name" value="RIBOSOMAL RNA LARGE SUBUNIT METHYLTRANSFERASE K_L"/>
    <property type="match status" value="1"/>
</dbReference>
<dbReference type="RefSeq" id="WP_168569518.1">
    <property type="nucleotide sequence ID" value="NZ_CP051167.1"/>
</dbReference>
<protein>
    <submittedName>
        <fullName evidence="5">RNA methyltransferase</fullName>
    </submittedName>
</protein>
<proteinExistence type="predicted"/>
<dbReference type="Gene3D" id="3.30.2130.30">
    <property type="match status" value="1"/>
</dbReference>
<reference evidence="5 6" key="1">
    <citation type="submission" date="2020-04" db="EMBL/GenBank/DDBJ databases">
        <authorList>
            <person name="Basu S."/>
            <person name="Maruthanayagam V."/>
            <person name="Chakraborty S."/>
            <person name="Pramanik A."/>
            <person name="Mukherjee J."/>
            <person name="Brink B."/>
        </authorList>
    </citation>
    <scope>NUCLEOTIDE SEQUENCE [LARGE SCALE GENOMIC DNA]</scope>
    <source>
        <strain evidence="5 6">AP17</strain>
    </source>
</reference>
<dbReference type="InterPro" id="IPR029063">
    <property type="entry name" value="SAM-dependent_MTases_sf"/>
</dbReference>
<keyword evidence="2 5" id="KW-0808">Transferase</keyword>
<gene>
    <name evidence="5" type="ORF">HCG48_12845</name>
</gene>
<dbReference type="InterPro" id="IPR053943">
    <property type="entry name" value="RlmKL-like_Mtase_CS"/>
</dbReference>